<dbReference type="Pfam" id="PF25273">
    <property type="entry name" value="DUF7869"/>
    <property type="match status" value="1"/>
</dbReference>
<dbReference type="AlphaFoldDB" id="W2MMS7"/>
<feature type="domain" description="DUF7869" evidence="2">
    <location>
        <begin position="427"/>
        <end position="510"/>
    </location>
</feature>
<feature type="compositionally biased region" description="Basic and acidic residues" evidence="1">
    <location>
        <begin position="607"/>
        <end position="616"/>
    </location>
</feature>
<proteinExistence type="predicted"/>
<feature type="compositionally biased region" description="Acidic residues" evidence="1">
    <location>
        <begin position="14"/>
        <end position="28"/>
    </location>
</feature>
<reference evidence="3" key="1">
    <citation type="submission" date="2013-11" db="EMBL/GenBank/DDBJ databases">
        <title>The Genome Sequence of Phytophthora parasitica IAC_01/95.</title>
        <authorList>
            <consortium name="The Broad Institute Genomics Platform"/>
            <person name="Russ C."/>
            <person name="Tyler B."/>
            <person name="Panabieres F."/>
            <person name="Shan W."/>
            <person name="Tripathy S."/>
            <person name="Grunwald N."/>
            <person name="Machado M."/>
            <person name="Johnson C.S."/>
            <person name="Arredondo F."/>
            <person name="Hong C."/>
            <person name="Coffey M."/>
            <person name="Young S.K."/>
            <person name="Zeng Q."/>
            <person name="Gargeya S."/>
            <person name="Fitzgerald M."/>
            <person name="Abouelleil A."/>
            <person name="Alvarado L."/>
            <person name="Chapman S.B."/>
            <person name="Gainer-Dewar J."/>
            <person name="Goldberg J."/>
            <person name="Griggs A."/>
            <person name="Gujja S."/>
            <person name="Hansen M."/>
            <person name="Howarth C."/>
            <person name="Imamovic A."/>
            <person name="Ireland A."/>
            <person name="Larimer J."/>
            <person name="McCowan C."/>
            <person name="Murphy C."/>
            <person name="Pearson M."/>
            <person name="Poon T.W."/>
            <person name="Priest M."/>
            <person name="Roberts A."/>
            <person name="Saif S."/>
            <person name="Shea T."/>
            <person name="Sykes S."/>
            <person name="Wortman J."/>
            <person name="Nusbaum C."/>
            <person name="Birren B."/>
        </authorList>
    </citation>
    <scope>NUCLEOTIDE SEQUENCE [LARGE SCALE GENOMIC DNA]</scope>
    <source>
        <strain evidence="3">IAC_01/95</strain>
    </source>
</reference>
<accession>W2MMS7</accession>
<sequence>MKAHSDTSAGSGDASEDSEWGPDSEEECSCSNEIQTSDSEVDEDPNTVATSINLNDGGLRELVTRLIQEDPCNKKCLKGKAMELEQFLCSLSQMTSGEKKQSIIMTLVVVLKKTDTVLRHRDHGLREQFNLFLSLIGQVCRTAWCKCYGISTATVTRYRKRINDGIFSVKAHGNLLNQKASAVDLRWLVSWFKRFAVSVGDVVSVRVRRKETKEGEIKMYYSNAEYTLLPAYFTWDQLYTKMHNYVEEIALRVREPRSSTFRQYLTKLCSTIRIRSPRSNMCDVCTIYWSRMKSGATVTETEAFGEHTTAARRMREEYKSDLASADDTQAVIIIDFSQNLTLPSVSNTPSQWYFLSLRNVNMFGVFYANKNIQYNYGYDESVAGKGADEVNSMLHHFISQIVVPAGFQKLTFYADNCGGQNKNNFVFFVKGHTKNAVDRGFDHVRMHIAQADVRTMDQLLGVVKEASSSSAPVHIPNQNTIFKVYRDAMEEAYKKLKYIQKYQMFTMRERKILVECRKCPDSDQVTQDLRRVYDGITTDATRVRVLLTMHLEPLQNPPPNSEKIQSFYNKVRPFVPEEFQNDPLYDPPNDEDERRAKQIQKVRQAAAKKEKREREAAAAAAKIAKETPRVTGTTGEAIQTDGRDDQGTTPASSEVPDGKSALRSKKRPRKETG</sequence>
<feature type="region of interest" description="Disordered" evidence="1">
    <location>
        <begin position="1"/>
        <end position="47"/>
    </location>
</feature>
<dbReference type="Proteomes" id="UP000054532">
    <property type="component" value="Unassembled WGS sequence"/>
</dbReference>
<protein>
    <recommendedName>
        <fullName evidence="2">DUF7869 domain-containing protein</fullName>
    </recommendedName>
</protein>
<dbReference type="EMBL" id="KI695039">
    <property type="protein sequence ID" value="ETM37662.1"/>
    <property type="molecule type" value="Genomic_DNA"/>
</dbReference>
<feature type="compositionally biased region" description="Basic residues" evidence="1">
    <location>
        <begin position="662"/>
        <end position="673"/>
    </location>
</feature>
<dbReference type="PANTHER" id="PTHR34415:SF1">
    <property type="entry name" value="INTEGRASE CATALYTIC DOMAIN-CONTAINING PROTEIN"/>
    <property type="match status" value="1"/>
</dbReference>
<dbReference type="VEuPathDB" id="FungiDB:PPTG_10568"/>
<name>W2MMS7_PHYNI</name>
<feature type="compositionally biased region" description="Polar residues" evidence="1">
    <location>
        <begin position="29"/>
        <end position="38"/>
    </location>
</feature>
<evidence type="ECO:0000256" key="1">
    <source>
        <dbReference type="SAM" id="MobiDB-lite"/>
    </source>
</evidence>
<gene>
    <name evidence="3" type="ORF">L914_15870</name>
</gene>
<feature type="compositionally biased region" description="Polar residues" evidence="1">
    <location>
        <begin position="1"/>
        <end position="10"/>
    </location>
</feature>
<organism evidence="3">
    <name type="scientific">Phytophthora nicotianae</name>
    <name type="common">Potato buckeye rot agent</name>
    <name type="synonym">Phytophthora parasitica</name>
    <dbReference type="NCBI Taxonomy" id="4792"/>
    <lineage>
        <taxon>Eukaryota</taxon>
        <taxon>Sar</taxon>
        <taxon>Stramenopiles</taxon>
        <taxon>Oomycota</taxon>
        <taxon>Peronosporomycetes</taxon>
        <taxon>Peronosporales</taxon>
        <taxon>Peronosporaceae</taxon>
        <taxon>Phytophthora</taxon>
    </lineage>
</organism>
<evidence type="ECO:0000313" key="3">
    <source>
        <dbReference type="EMBL" id="ETM37662.1"/>
    </source>
</evidence>
<evidence type="ECO:0000259" key="2">
    <source>
        <dbReference type="Pfam" id="PF25273"/>
    </source>
</evidence>
<dbReference type="InterPro" id="IPR057191">
    <property type="entry name" value="DUF7869"/>
</dbReference>
<dbReference type="PANTHER" id="PTHR34415">
    <property type="entry name" value="INTEGRASE CATALYTIC DOMAIN-CONTAINING PROTEIN"/>
    <property type="match status" value="1"/>
</dbReference>
<feature type="region of interest" description="Disordered" evidence="1">
    <location>
        <begin position="604"/>
        <end position="673"/>
    </location>
</feature>